<reference evidence="4" key="1">
    <citation type="journal article" date="2019" name="Int. J. Syst. Evol. Microbiol.">
        <title>The Global Catalogue of Microorganisms (GCM) 10K type strain sequencing project: providing services to taxonomists for standard genome sequencing and annotation.</title>
        <authorList>
            <consortium name="The Broad Institute Genomics Platform"/>
            <consortium name="The Broad Institute Genome Sequencing Center for Infectious Disease"/>
            <person name="Wu L."/>
            <person name="Ma J."/>
        </authorList>
    </citation>
    <scope>NUCLEOTIDE SEQUENCE [LARGE SCALE GENOMIC DNA]</scope>
    <source>
        <strain evidence="4">KCTC 52141</strain>
    </source>
</reference>
<organism evidence="3 4">
    <name type="scientific">Gilvimarinus japonicus</name>
    <dbReference type="NCBI Taxonomy" id="1796469"/>
    <lineage>
        <taxon>Bacteria</taxon>
        <taxon>Pseudomonadati</taxon>
        <taxon>Pseudomonadota</taxon>
        <taxon>Gammaproteobacteria</taxon>
        <taxon>Cellvibrionales</taxon>
        <taxon>Cellvibrionaceae</taxon>
        <taxon>Gilvimarinus</taxon>
    </lineage>
</organism>
<evidence type="ECO:0000313" key="3">
    <source>
        <dbReference type="EMBL" id="MFC3155349.1"/>
    </source>
</evidence>
<dbReference type="InterPro" id="IPR016870">
    <property type="entry name" value="UCP028137"/>
</dbReference>
<dbReference type="Proteomes" id="UP001595548">
    <property type="component" value="Unassembled WGS sequence"/>
</dbReference>
<feature type="transmembrane region" description="Helical" evidence="2">
    <location>
        <begin position="91"/>
        <end position="111"/>
    </location>
</feature>
<dbReference type="RefSeq" id="WP_382416010.1">
    <property type="nucleotide sequence ID" value="NZ_AP031500.1"/>
</dbReference>
<dbReference type="PIRSF" id="PIRSF028137">
    <property type="entry name" value="UCP028137"/>
    <property type="match status" value="1"/>
</dbReference>
<keyword evidence="2" id="KW-0812">Transmembrane</keyword>
<evidence type="ECO:0000256" key="1">
    <source>
        <dbReference type="SAM" id="MobiDB-lite"/>
    </source>
</evidence>
<evidence type="ECO:0000313" key="4">
    <source>
        <dbReference type="Proteomes" id="UP001595548"/>
    </source>
</evidence>
<name>A0ABV7HRP8_9GAMM</name>
<feature type="region of interest" description="Disordered" evidence="1">
    <location>
        <begin position="1"/>
        <end position="36"/>
    </location>
</feature>
<keyword evidence="2" id="KW-0472">Membrane</keyword>
<sequence>MNDSAPSNGEQSRPQDDNVTARSSNLSEPSGKNPKKRESLLGNILLNIVIPTLILTKLSGDEYLGTRWALVVALAFPLAYGLRDFLVRREFNVFSALGAISILLTGGISLLKLDPQYIAIKEAAIPGLIGLATLLSMKTRFPLVKTFLYNDKVLKVDLIASRLEQHQNTAKFSQALRNASYLVALSFFLSSFLNYALAKWLLVSEPGTVAFNEELGKMTALSFPVIALPATIVMAVALMYLFKRIKQLTQLDFEEVVNS</sequence>
<dbReference type="EMBL" id="JBHRTL010000006">
    <property type="protein sequence ID" value="MFC3155349.1"/>
    <property type="molecule type" value="Genomic_DNA"/>
</dbReference>
<protein>
    <submittedName>
        <fullName evidence="3">VC0807 family protein</fullName>
    </submittedName>
</protein>
<feature type="transmembrane region" description="Helical" evidence="2">
    <location>
        <begin position="221"/>
        <end position="242"/>
    </location>
</feature>
<dbReference type="NCBIfam" id="NF041646">
    <property type="entry name" value="VC0807_fam"/>
    <property type="match status" value="1"/>
</dbReference>
<feature type="transmembrane region" description="Helical" evidence="2">
    <location>
        <begin position="117"/>
        <end position="135"/>
    </location>
</feature>
<accession>A0ABV7HRP8</accession>
<feature type="compositionally biased region" description="Polar residues" evidence="1">
    <location>
        <begin position="1"/>
        <end position="30"/>
    </location>
</feature>
<comment type="caution">
    <text evidence="3">The sequence shown here is derived from an EMBL/GenBank/DDBJ whole genome shotgun (WGS) entry which is preliminary data.</text>
</comment>
<proteinExistence type="predicted"/>
<feature type="transmembrane region" description="Helical" evidence="2">
    <location>
        <begin position="64"/>
        <end position="82"/>
    </location>
</feature>
<keyword evidence="4" id="KW-1185">Reference proteome</keyword>
<keyword evidence="2" id="KW-1133">Transmembrane helix</keyword>
<feature type="transmembrane region" description="Helical" evidence="2">
    <location>
        <begin position="181"/>
        <end position="201"/>
    </location>
</feature>
<evidence type="ECO:0000256" key="2">
    <source>
        <dbReference type="SAM" id="Phobius"/>
    </source>
</evidence>
<gene>
    <name evidence="3" type="ORF">ACFOEB_09065</name>
</gene>